<proteinExistence type="predicted"/>
<evidence type="ECO:0000313" key="2">
    <source>
        <dbReference type="Proteomes" id="UP000309997"/>
    </source>
</evidence>
<organism evidence="1 2">
    <name type="scientific">Populus alba</name>
    <name type="common">White poplar</name>
    <dbReference type="NCBI Taxonomy" id="43335"/>
    <lineage>
        <taxon>Eukaryota</taxon>
        <taxon>Viridiplantae</taxon>
        <taxon>Streptophyta</taxon>
        <taxon>Embryophyta</taxon>
        <taxon>Tracheophyta</taxon>
        <taxon>Spermatophyta</taxon>
        <taxon>Magnoliopsida</taxon>
        <taxon>eudicotyledons</taxon>
        <taxon>Gunneridae</taxon>
        <taxon>Pentapetalae</taxon>
        <taxon>rosids</taxon>
        <taxon>fabids</taxon>
        <taxon>Malpighiales</taxon>
        <taxon>Salicaceae</taxon>
        <taxon>Saliceae</taxon>
        <taxon>Populus</taxon>
    </lineage>
</organism>
<name>A0ACC4BIJ9_POPAL</name>
<keyword evidence="2" id="KW-1185">Reference proteome</keyword>
<protein>
    <submittedName>
        <fullName evidence="1">Uncharacterized protein</fullName>
    </submittedName>
</protein>
<dbReference type="EMBL" id="RCHU02000010">
    <property type="protein sequence ID" value="KAL3578400.1"/>
    <property type="molecule type" value="Genomic_DNA"/>
</dbReference>
<sequence length="424" mass="48400">MALSRFSSFLSRTPNKPSLLYSSSPFVLRSLINIKNQTLSLNSTPNIENPFGSMLNPHFIVHKSTHTDLQQTLVLTDASNQTPQVLADKIVEDAENICKLLSKNPNSSVEALLNKASMEVSPSLVFEALKKLSNAGALALSFFRWAEKQKGFQYSTESYHALIESLGKIKQFNVIWNLVTDMKQKGLLNKETFALISRRYARARKVKEAVDAFMKMEKFGLKIESSDVNRLFDTLSEKRLSEALEFFELSKASGFVPEAPTYNAVVGAYCWSERMDDVQRTIDEMRKGGAGPSSRTYDIILHHLIRAGKTKIAYSVFQKMSCEGCEPSVSTYEIIVRMFCNEDRVDMAIKVWDQMKAKGILPVMHMFSTLINSLCHESFNTLMDMSYLVLIKKIWVVYVVLDWYWYEMHSILAEFYEIFSTRFS</sequence>
<evidence type="ECO:0000313" key="1">
    <source>
        <dbReference type="EMBL" id="KAL3578400.1"/>
    </source>
</evidence>
<comment type="caution">
    <text evidence="1">The sequence shown here is derived from an EMBL/GenBank/DDBJ whole genome shotgun (WGS) entry which is preliminary data.</text>
</comment>
<dbReference type="Proteomes" id="UP000309997">
    <property type="component" value="Unassembled WGS sequence"/>
</dbReference>
<reference evidence="1 2" key="1">
    <citation type="journal article" date="2024" name="Plant Biotechnol. J.">
        <title>Genome and CRISPR/Cas9 system of a widespread forest tree (Populus alba) in the world.</title>
        <authorList>
            <person name="Liu Y.J."/>
            <person name="Jiang P.F."/>
            <person name="Han X.M."/>
            <person name="Li X.Y."/>
            <person name="Wang H.M."/>
            <person name="Wang Y.J."/>
            <person name="Wang X.X."/>
            <person name="Zeng Q.Y."/>
        </authorList>
    </citation>
    <scope>NUCLEOTIDE SEQUENCE [LARGE SCALE GENOMIC DNA]</scope>
    <source>
        <strain evidence="2">cv. PAL-ZL1</strain>
    </source>
</reference>
<accession>A0ACC4BIJ9</accession>
<gene>
    <name evidence="1" type="ORF">D5086_019904</name>
</gene>